<dbReference type="RefSeq" id="WP_201246618.1">
    <property type="nucleotide sequence ID" value="NZ_NHSF01000070.1"/>
</dbReference>
<dbReference type="EMBL" id="NHSF01000070">
    <property type="protein sequence ID" value="MBK5931781.1"/>
    <property type="molecule type" value="Genomic_DNA"/>
</dbReference>
<dbReference type="InterPro" id="IPR002204">
    <property type="entry name" value="3-OH-isobutyrate_DH-rel_CS"/>
</dbReference>
<dbReference type="AlphaFoldDB" id="A0AAJ0UHU7"/>
<dbReference type="Gene3D" id="3.40.50.720">
    <property type="entry name" value="NAD(P)-binding Rossmann-like Domain"/>
    <property type="match status" value="1"/>
</dbReference>
<dbReference type="InterPro" id="IPR006115">
    <property type="entry name" value="6PGDH_NADP-bd"/>
</dbReference>
<dbReference type="NCBIfam" id="TIGR00872">
    <property type="entry name" value="gnd_rel"/>
    <property type="match status" value="1"/>
</dbReference>
<evidence type="ECO:0000259" key="5">
    <source>
        <dbReference type="SMART" id="SM01350"/>
    </source>
</evidence>
<gene>
    <name evidence="6" type="ORF">CCR82_14925</name>
</gene>
<dbReference type="Gene3D" id="1.10.1040.10">
    <property type="entry name" value="N-(1-d-carboxylethyl)-l-norvaline Dehydrogenase, domain 2"/>
    <property type="match status" value="1"/>
</dbReference>
<dbReference type="InterPro" id="IPR008927">
    <property type="entry name" value="6-PGluconate_DH-like_C_sf"/>
</dbReference>
<protein>
    <submittedName>
        <fullName evidence="6">6-phosphogluconate dehydrogenase (Decarboxylating)</fullName>
    </submittedName>
</protein>
<name>A0AAJ0UHU7_HALSE</name>
<accession>A0AAJ0UHU7</accession>
<dbReference type="GO" id="GO:0050661">
    <property type="term" value="F:NADP binding"/>
    <property type="evidence" value="ECO:0007669"/>
    <property type="project" value="InterPro"/>
</dbReference>
<keyword evidence="7" id="KW-1185">Reference proteome</keyword>
<dbReference type="InterPro" id="IPR004849">
    <property type="entry name" value="6DGDH_YqeC"/>
</dbReference>
<dbReference type="GO" id="GO:0016054">
    <property type="term" value="P:organic acid catabolic process"/>
    <property type="evidence" value="ECO:0007669"/>
    <property type="project" value="UniProtKB-ARBA"/>
</dbReference>
<evidence type="ECO:0000256" key="3">
    <source>
        <dbReference type="ARBA" id="ARBA00023002"/>
    </source>
</evidence>
<organism evidence="6 7">
    <name type="scientific">Halochromatium salexigens</name>
    <name type="common">Chromatium salexigens</name>
    <dbReference type="NCBI Taxonomy" id="49447"/>
    <lineage>
        <taxon>Bacteria</taxon>
        <taxon>Pseudomonadati</taxon>
        <taxon>Pseudomonadota</taxon>
        <taxon>Gammaproteobacteria</taxon>
        <taxon>Chromatiales</taxon>
        <taxon>Chromatiaceae</taxon>
        <taxon>Halochromatium</taxon>
    </lineage>
</organism>
<feature type="domain" description="6-phosphogluconate dehydrogenase C-terminal" evidence="5">
    <location>
        <begin position="184"/>
        <end position="338"/>
    </location>
</feature>
<dbReference type="PROSITE" id="PS00895">
    <property type="entry name" value="3_HYDROXYISOBUT_DH"/>
    <property type="match status" value="1"/>
</dbReference>
<comment type="caution">
    <text evidence="6">The sequence shown here is derived from an EMBL/GenBank/DDBJ whole genome shotgun (WGS) entry which is preliminary data.</text>
</comment>
<sequence length="342" mass="36775">MQLGMIGLGRMGANMVQRLMRAGHECVVYDTDPKAVADLETEGATGSSDIADFCAKLRPPRAAWVMVPAAVVDTVIDQLEPHLQAGDIIIDGGNSYYQDDIRHAKRLHAKDIQFVDCGTSGGVFGLERGYCLMIGGDTQAVEQLDPIFAALAPGAGAIERTEGRSGDYDRAELGYLHCGPNGAGHFVKMVHNGIEYGLMAAYAEGFNLLKHAGVGRADHAVDAETAPLSDPAFYQYEMDLARIAEVWRRGSVVSSWLLDLTANALQGDPELKTFGGRVSDSGEGRWTSIAAIETGTPAPVLTSALYERFTSRGEAEFANQILSAMRYQFGGHHEKPETPARG</sequence>
<dbReference type="Pfam" id="PF00393">
    <property type="entry name" value="6PGD"/>
    <property type="match status" value="1"/>
</dbReference>
<dbReference type="GO" id="GO:0006098">
    <property type="term" value="P:pentose-phosphate shunt"/>
    <property type="evidence" value="ECO:0007669"/>
    <property type="project" value="InterPro"/>
</dbReference>
<keyword evidence="3" id="KW-0560">Oxidoreductase</keyword>
<dbReference type="NCBIfam" id="NF007161">
    <property type="entry name" value="PRK09599.1"/>
    <property type="match status" value="1"/>
</dbReference>
<comment type="similarity">
    <text evidence="2">Belongs to the 6-phosphogluconate dehydrogenase family.</text>
</comment>
<dbReference type="SUPFAM" id="SSF48179">
    <property type="entry name" value="6-phosphogluconate dehydrogenase C-terminal domain-like"/>
    <property type="match status" value="1"/>
</dbReference>
<dbReference type="InterPro" id="IPR006114">
    <property type="entry name" value="6PGDH_C"/>
</dbReference>
<dbReference type="GO" id="GO:0019521">
    <property type="term" value="P:D-gluconate metabolic process"/>
    <property type="evidence" value="ECO:0007669"/>
    <property type="project" value="UniProtKB-KW"/>
</dbReference>
<dbReference type="Pfam" id="PF03446">
    <property type="entry name" value="NAD_binding_2"/>
    <property type="match status" value="1"/>
</dbReference>
<keyword evidence="4" id="KW-0311">Gluconate utilization</keyword>
<dbReference type="SMART" id="SM01350">
    <property type="entry name" value="6PGD"/>
    <property type="match status" value="1"/>
</dbReference>
<evidence type="ECO:0000256" key="2">
    <source>
        <dbReference type="ARBA" id="ARBA00008419"/>
    </source>
</evidence>
<reference evidence="6" key="1">
    <citation type="submission" date="2017-05" db="EMBL/GenBank/DDBJ databases">
        <authorList>
            <person name="Imhoff J.F."/>
            <person name="Rahn T."/>
            <person name="Kuenzel S."/>
            <person name="Neulinger S.C."/>
        </authorList>
    </citation>
    <scope>NUCLEOTIDE SEQUENCE</scope>
    <source>
        <strain evidence="6">DSM 4395</strain>
    </source>
</reference>
<reference evidence="6" key="2">
    <citation type="journal article" date="2020" name="Microorganisms">
        <title>Osmotic Adaptation and Compatible Solute Biosynthesis of Phototrophic Bacteria as Revealed from Genome Analyses.</title>
        <authorList>
            <person name="Imhoff J.F."/>
            <person name="Rahn T."/>
            <person name="Kunzel S."/>
            <person name="Keller A."/>
            <person name="Neulinger S.C."/>
        </authorList>
    </citation>
    <scope>NUCLEOTIDE SEQUENCE</scope>
    <source>
        <strain evidence="6">DSM 4395</strain>
    </source>
</reference>
<dbReference type="PRINTS" id="PR00076">
    <property type="entry name" value="6PGDHDRGNASE"/>
</dbReference>
<dbReference type="PANTHER" id="PTHR11811">
    <property type="entry name" value="6-PHOSPHOGLUCONATE DEHYDROGENASE"/>
    <property type="match status" value="1"/>
</dbReference>
<evidence type="ECO:0000256" key="4">
    <source>
        <dbReference type="ARBA" id="ARBA00023064"/>
    </source>
</evidence>
<dbReference type="Proteomes" id="UP001296967">
    <property type="component" value="Unassembled WGS sequence"/>
</dbReference>
<evidence type="ECO:0000256" key="1">
    <source>
        <dbReference type="ARBA" id="ARBA00004959"/>
    </source>
</evidence>
<dbReference type="InterPro" id="IPR013328">
    <property type="entry name" value="6PGD_dom2"/>
</dbReference>
<dbReference type="InterPro" id="IPR036291">
    <property type="entry name" value="NAD(P)-bd_dom_sf"/>
</dbReference>
<evidence type="ECO:0000313" key="7">
    <source>
        <dbReference type="Proteomes" id="UP001296967"/>
    </source>
</evidence>
<dbReference type="GO" id="GO:0004616">
    <property type="term" value="F:phosphogluconate dehydrogenase (decarboxylating) activity"/>
    <property type="evidence" value="ECO:0007669"/>
    <property type="project" value="InterPro"/>
</dbReference>
<dbReference type="InterPro" id="IPR006183">
    <property type="entry name" value="Pgluconate_DH"/>
</dbReference>
<proteinExistence type="inferred from homology"/>
<dbReference type="SUPFAM" id="SSF51735">
    <property type="entry name" value="NAD(P)-binding Rossmann-fold domains"/>
    <property type="match status" value="1"/>
</dbReference>
<comment type="pathway">
    <text evidence="1">Carbohydrate degradation; pentose phosphate pathway.</text>
</comment>
<evidence type="ECO:0000313" key="6">
    <source>
        <dbReference type="EMBL" id="MBK5931781.1"/>
    </source>
</evidence>